<organism evidence="6 7">
    <name type="scientific">Rikenella microfusus</name>
    <dbReference type="NCBI Taxonomy" id="28139"/>
    <lineage>
        <taxon>Bacteria</taxon>
        <taxon>Pseudomonadati</taxon>
        <taxon>Bacteroidota</taxon>
        <taxon>Bacteroidia</taxon>
        <taxon>Bacteroidales</taxon>
        <taxon>Rikenellaceae</taxon>
        <taxon>Rikenella</taxon>
    </lineage>
</organism>
<dbReference type="EMBL" id="UGVL01000001">
    <property type="protein sequence ID" value="SUE33938.1"/>
    <property type="molecule type" value="Genomic_DNA"/>
</dbReference>
<evidence type="ECO:0000313" key="7">
    <source>
        <dbReference type="Proteomes" id="UP000255233"/>
    </source>
</evidence>
<dbReference type="FunFam" id="3.40.630.40:FF:000005">
    <property type="entry name" value="N-acetylmuramoyl-L-alanine amidase (AmiA)"/>
    <property type="match status" value="1"/>
</dbReference>
<feature type="domain" description="MurNAc-LAA" evidence="5">
    <location>
        <begin position="98"/>
        <end position="256"/>
    </location>
</feature>
<feature type="region of interest" description="Disordered" evidence="4">
    <location>
        <begin position="263"/>
        <end position="302"/>
    </location>
</feature>
<gene>
    <name evidence="6" type="primary">amiA</name>
    <name evidence="6" type="ORF">NCTC11190_01152</name>
</gene>
<sequence>MKLLTAIRNVFFPVIGMLWLSVGPAPARPGAEGTLRCIVIDAGHGGKDPGAVGNGQQEKAINLGVALKLGRMIEQQLPGVKVVYTRRDDRFIPLADRSKIASQAGGDLFVSIHTNSSTSSSASGTETYVMGEDKGNRNLSVVMRENAVISLEADYTSRYEGYDPNSSESLILFSLMQYAYQSQSLSLAELIQGQYASYAQRGNKGVKQAGFLVLWRTPMPSVLTEVGFISNPAEAKYLGSAAGQEKIAASIFRAVKEYKRRTDSRTLAKGPARDAGVETPARKPAVPAAADTKKSGQTAPVGTKNAARTVFRIQVKSSLSKIPLTRSNFGDYASQVQERRIDGRYKYYCGSSFSYQEALLLQRKVRRTFPDAFMVAFRDERPVPLAEALEQ</sequence>
<evidence type="ECO:0000256" key="3">
    <source>
        <dbReference type="ARBA" id="ARBA00022801"/>
    </source>
</evidence>
<dbReference type="CDD" id="cd02696">
    <property type="entry name" value="MurNAc-LAA"/>
    <property type="match status" value="1"/>
</dbReference>
<evidence type="ECO:0000256" key="2">
    <source>
        <dbReference type="ARBA" id="ARBA00011901"/>
    </source>
</evidence>
<dbReference type="PANTHER" id="PTHR30404:SF0">
    <property type="entry name" value="N-ACETYLMURAMOYL-L-ALANINE AMIDASE AMIC"/>
    <property type="match status" value="1"/>
</dbReference>
<evidence type="ECO:0000259" key="5">
    <source>
        <dbReference type="SMART" id="SM00646"/>
    </source>
</evidence>
<proteinExistence type="predicted"/>
<dbReference type="Proteomes" id="UP000255233">
    <property type="component" value="Unassembled WGS sequence"/>
</dbReference>
<dbReference type="STRING" id="880526.GCA_000427365_00295"/>
<dbReference type="PANTHER" id="PTHR30404">
    <property type="entry name" value="N-ACETYLMURAMOYL-L-ALANINE AMIDASE"/>
    <property type="match status" value="1"/>
</dbReference>
<dbReference type="SUPFAM" id="SSF53187">
    <property type="entry name" value="Zn-dependent exopeptidases"/>
    <property type="match status" value="1"/>
</dbReference>
<keyword evidence="7" id="KW-1185">Reference proteome</keyword>
<keyword evidence="3 6" id="KW-0378">Hydrolase</keyword>
<dbReference type="InterPro" id="IPR002508">
    <property type="entry name" value="MurNAc-LAA_cat"/>
</dbReference>
<reference evidence="6 7" key="1">
    <citation type="submission" date="2018-06" db="EMBL/GenBank/DDBJ databases">
        <authorList>
            <consortium name="Pathogen Informatics"/>
            <person name="Doyle S."/>
        </authorList>
    </citation>
    <scope>NUCLEOTIDE SEQUENCE [LARGE SCALE GENOMIC DNA]</scope>
    <source>
        <strain evidence="6 7">NCTC11190</strain>
    </source>
</reference>
<dbReference type="Gene3D" id="3.40.630.40">
    <property type="entry name" value="Zn-dependent exopeptidases"/>
    <property type="match status" value="1"/>
</dbReference>
<dbReference type="AlphaFoldDB" id="A0A379MQM3"/>
<dbReference type="GO" id="GO:0008745">
    <property type="term" value="F:N-acetylmuramoyl-L-alanine amidase activity"/>
    <property type="evidence" value="ECO:0007669"/>
    <property type="project" value="UniProtKB-EC"/>
</dbReference>
<dbReference type="GO" id="GO:0030288">
    <property type="term" value="C:outer membrane-bounded periplasmic space"/>
    <property type="evidence" value="ECO:0007669"/>
    <property type="project" value="TreeGrafter"/>
</dbReference>
<protein>
    <recommendedName>
        <fullName evidence="2">N-acetylmuramoyl-L-alanine amidase</fullName>
        <ecNumber evidence="2">3.5.1.28</ecNumber>
    </recommendedName>
</protein>
<evidence type="ECO:0000313" key="6">
    <source>
        <dbReference type="EMBL" id="SUE33938.1"/>
    </source>
</evidence>
<dbReference type="GO" id="GO:0009253">
    <property type="term" value="P:peptidoglycan catabolic process"/>
    <property type="evidence" value="ECO:0007669"/>
    <property type="project" value="InterPro"/>
</dbReference>
<dbReference type="EC" id="3.5.1.28" evidence="2"/>
<evidence type="ECO:0000256" key="1">
    <source>
        <dbReference type="ARBA" id="ARBA00001561"/>
    </source>
</evidence>
<dbReference type="InterPro" id="IPR050695">
    <property type="entry name" value="N-acetylmuramoyl_amidase_3"/>
</dbReference>
<dbReference type="Pfam" id="PF01520">
    <property type="entry name" value="Amidase_3"/>
    <property type="match status" value="1"/>
</dbReference>
<name>A0A379MQM3_9BACT</name>
<evidence type="ECO:0000256" key="4">
    <source>
        <dbReference type="SAM" id="MobiDB-lite"/>
    </source>
</evidence>
<comment type="catalytic activity">
    <reaction evidence="1">
        <text>Hydrolyzes the link between N-acetylmuramoyl residues and L-amino acid residues in certain cell-wall glycopeptides.</text>
        <dbReference type="EC" id="3.5.1.28"/>
    </reaction>
</comment>
<feature type="compositionally biased region" description="Basic and acidic residues" evidence="4">
    <location>
        <begin position="263"/>
        <end position="276"/>
    </location>
</feature>
<dbReference type="SMART" id="SM00646">
    <property type="entry name" value="Ami_3"/>
    <property type="match status" value="1"/>
</dbReference>
<accession>A0A379MQM3</accession>